<evidence type="ECO:0000313" key="3">
    <source>
        <dbReference type="EMBL" id="AAY66586.1"/>
    </source>
</evidence>
<keyword evidence="2" id="KW-0732">Signal</keyword>
<organism evidence="3">
    <name type="scientific">Ixodes scapularis</name>
    <name type="common">Black-legged tick</name>
    <name type="synonym">Deer tick</name>
    <dbReference type="NCBI Taxonomy" id="6945"/>
    <lineage>
        <taxon>Eukaryota</taxon>
        <taxon>Metazoa</taxon>
        <taxon>Ecdysozoa</taxon>
        <taxon>Arthropoda</taxon>
        <taxon>Chelicerata</taxon>
        <taxon>Arachnida</taxon>
        <taxon>Acari</taxon>
        <taxon>Parasitiformes</taxon>
        <taxon>Ixodida</taxon>
        <taxon>Ixodoidea</taxon>
        <taxon>Ixodidae</taxon>
        <taxon>Ixodinae</taxon>
        <taxon>Ixodes</taxon>
    </lineage>
</organism>
<reference evidence="3" key="1">
    <citation type="submission" date="2005-05" db="EMBL/GenBank/DDBJ databases">
        <authorList>
            <person name="Tseng H.-P."/>
            <person name="Hseu T.-H."/>
            <person name="Buhler D.R."/>
            <person name="Wang W.-D."/>
            <person name="Tsai H.-L."/>
            <person name="Hu C.-H."/>
        </authorList>
    </citation>
    <scope>NUCLEOTIDE SEQUENCE</scope>
    <source>
        <strain evidence="3">IS-6-12-J-cluster-584</strain>
        <tissue evidence="3">Salivary glands</tissue>
    </source>
</reference>
<feature type="chain" id="PRO_5004241034" evidence="2">
    <location>
        <begin position="24"/>
        <end position="110"/>
    </location>
</feature>
<sequence length="110" mass="12236">MKATLIAICILTGVMFPMRGTWGKPRSARVRPENLALPEKVRLDPPQPLGPSQYPKILGRTHVPRTTPDRPAQAMRDNPKTLPGKRVSSRRMTPETCDGGYTITDALEIF</sequence>
<proteinExistence type="evidence at transcript level"/>
<feature type="region of interest" description="Disordered" evidence="1">
    <location>
        <begin position="41"/>
        <end position="98"/>
    </location>
</feature>
<evidence type="ECO:0000256" key="1">
    <source>
        <dbReference type="SAM" id="MobiDB-lite"/>
    </source>
</evidence>
<dbReference type="AlphaFoldDB" id="Q4PN24"/>
<feature type="signal peptide" evidence="2">
    <location>
        <begin position="1"/>
        <end position="23"/>
    </location>
</feature>
<dbReference type="EMBL" id="DQ065949">
    <property type="protein sequence ID" value="AAY66586.1"/>
    <property type="molecule type" value="mRNA"/>
</dbReference>
<accession>Q4PN24</accession>
<reference evidence="3" key="2">
    <citation type="journal article" date="2006" name="Insect Biochem. Mol. Biol.">
        <title>An annotated catalog of salivary gland transcripts from Ixodes scapularis ticks.</title>
        <authorList>
            <person name="Ribeiro J.M."/>
            <person name="Alarcon-Chaidez F."/>
            <person name="Francischetti I.M."/>
            <person name="Mans B.J."/>
            <person name="Mather T.N."/>
            <person name="Valenzuela J.G."/>
            <person name="Wikel S.K."/>
        </authorList>
    </citation>
    <scope>NUCLEOTIDE SEQUENCE</scope>
    <source>
        <strain evidence="3">IS-6-12-J-cluster-584</strain>
        <tissue evidence="3">Salivary glands</tissue>
    </source>
</reference>
<protein>
    <submittedName>
        <fullName evidence="3">Putative secreted salivary protein</fullName>
    </submittedName>
</protein>
<evidence type="ECO:0000256" key="2">
    <source>
        <dbReference type="SAM" id="SignalP"/>
    </source>
</evidence>
<name>Q4PN24_IXOSC</name>